<keyword evidence="3" id="KW-0677">Repeat</keyword>
<organism evidence="10 11">
    <name type="scientific">Babesia divergens</name>
    <dbReference type="NCBI Taxonomy" id="32595"/>
    <lineage>
        <taxon>Eukaryota</taxon>
        <taxon>Sar</taxon>
        <taxon>Alveolata</taxon>
        <taxon>Apicomplexa</taxon>
        <taxon>Aconoidasida</taxon>
        <taxon>Piroplasmida</taxon>
        <taxon>Babesiidae</taxon>
        <taxon>Babesia</taxon>
    </lineage>
</organism>
<dbReference type="GO" id="GO:0000243">
    <property type="term" value="C:commitment complex"/>
    <property type="evidence" value="ECO:0007669"/>
    <property type="project" value="TreeGrafter"/>
</dbReference>
<sequence length="1037" mass="117778">MPVRENNSPLKRDDNVTVEELEQLYARVQCDPWSLATYTKGIYISARLKHEKYLEYFRTQCVKHCVVEDRFWLSWIEDKRRDCSDEDLVSMYECAVDNEPSTEIWISYVRFEQRRTSSCVNVPRLRSLFERGLKSIGLHALDGPLLWSEYRQFEQELLETCTTSEYGDQLERIRSLFFRQLALPLAGLADVLDEYRVWESELPEDYCKPISEGERIHKIGHEAWERRKCFELKVQSEFDEMLNPGNMNSLWNDYINFELDYGDADRISIVYLRALDDLGYERDDLWMRFSSHALKVNDKFALWVCERSCRYMSRSVNIWINYLQTIASISSSSVEELVEIFDKAVTAITDTSGLISLHITAADCLRRHHPESIEAFRRILLRQEDLLSKMGDLPSDSKGTYRLLTYWGKHELRLLMTKKGSFENYLEVIKKLLQRFINDSQCWLFVIDGVKNLDASGNCTSAFMTTFIECLKAVVEPKVSCVEVIETAHELIMWLFEAALKFVSVGDMSEFYIDYVQTCGDVEDIKRAHMTVANQAHTAETRCTGTTLSLHNIILRRDHRRRRHSESFSETSSDSGCCSHRFLKGNCRMRHDPVGLSISSPKLSVKEVEFATRATWDGNESADPSIAPAVPPSVTMPPPPPSSLISKSLSHFSLESGNMTPPDSSPDMKFSSRSNGCSSALGNFSLLPQPMMPSYCSDVYIPCNHKRPADEIDDSTSVDSERSSRIQLLLSSDNDILHTWLCGSGESNILWISKLGDSVTESELTSMFSSCTGFKSLRMFPPRSACRVEFDSHENACRAKELATDRNFSHGSFECEISNPVSTLYEDKVLFVKRISDIVALNKAKITQVLKTFFSELGHDPVNIRFPSMGVDDGNEGCHVKVPDYCYVDFKEDNSARSIINQLLCQSGTLNCSVGDISFDVSPSTPMLRKRMRILPHCKDKDALVLDASDERLSRTIHVGNLLHSTTRDDLFELFSKSCGSVESALVCTDSSGTSKGYGYVCFREERCAATALHLTSINFNGTPLTISAPSKRQNDV</sequence>
<proteinExistence type="inferred from homology"/>
<dbReference type="PROSITE" id="PS50102">
    <property type="entry name" value="RRM"/>
    <property type="match status" value="1"/>
</dbReference>
<evidence type="ECO:0000256" key="7">
    <source>
        <dbReference type="PROSITE-ProRule" id="PRU00176"/>
    </source>
</evidence>
<evidence type="ECO:0000256" key="6">
    <source>
        <dbReference type="ARBA" id="ARBA00038019"/>
    </source>
</evidence>
<dbReference type="GO" id="GO:0030627">
    <property type="term" value="F:pre-mRNA 5'-splice site binding"/>
    <property type="evidence" value="ECO:0007669"/>
    <property type="project" value="TreeGrafter"/>
</dbReference>
<keyword evidence="7" id="KW-0694">RNA-binding</keyword>
<evidence type="ECO:0000256" key="4">
    <source>
        <dbReference type="ARBA" id="ARBA00023187"/>
    </source>
</evidence>
<evidence type="ECO:0000256" key="1">
    <source>
        <dbReference type="ARBA" id="ARBA00004123"/>
    </source>
</evidence>
<dbReference type="InterPro" id="IPR012677">
    <property type="entry name" value="Nucleotide-bd_a/b_plait_sf"/>
</dbReference>
<evidence type="ECO:0000259" key="9">
    <source>
        <dbReference type="PROSITE" id="PS50102"/>
    </source>
</evidence>
<comment type="subcellular location">
    <subcellularLocation>
        <location evidence="1">Nucleus</location>
    </subcellularLocation>
</comment>
<dbReference type="SUPFAM" id="SSF48452">
    <property type="entry name" value="TPR-like"/>
    <property type="match status" value="1"/>
</dbReference>
<dbReference type="SMART" id="SM00360">
    <property type="entry name" value="RRM"/>
    <property type="match status" value="2"/>
</dbReference>
<keyword evidence="2" id="KW-0507">mRNA processing</keyword>
<accession>A0AAD9G7D2</accession>
<protein>
    <recommendedName>
        <fullName evidence="9">RRM domain-containing protein</fullName>
    </recommendedName>
</protein>
<gene>
    <name evidence="10" type="ORF">X943_002585</name>
</gene>
<name>A0AAD9G7D2_BABDI</name>
<dbReference type="CDD" id="cd00590">
    <property type="entry name" value="RRM_SF"/>
    <property type="match status" value="1"/>
</dbReference>
<dbReference type="GO" id="GO:0005685">
    <property type="term" value="C:U1 snRNP"/>
    <property type="evidence" value="ECO:0007669"/>
    <property type="project" value="TreeGrafter"/>
</dbReference>
<dbReference type="Gene3D" id="1.25.40.10">
    <property type="entry name" value="Tetratricopeptide repeat domain"/>
    <property type="match status" value="2"/>
</dbReference>
<dbReference type="InterPro" id="IPR003107">
    <property type="entry name" value="HAT"/>
</dbReference>
<dbReference type="SUPFAM" id="SSF54928">
    <property type="entry name" value="RNA-binding domain, RBD"/>
    <property type="match status" value="2"/>
</dbReference>
<dbReference type="InterPro" id="IPR000504">
    <property type="entry name" value="RRM_dom"/>
</dbReference>
<feature type="region of interest" description="Disordered" evidence="8">
    <location>
        <begin position="653"/>
        <end position="672"/>
    </location>
</feature>
<dbReference type="Pfam" id="PF05843">
    <property type="entry name" value="Suf"/>
    <property type="match status" value="1"/>
</dbReference>
<evidence type="ECO:0000313" key="11">
    <source>
        <dbReference type="Proteomes" id="UP001195914"/>
    </source>
</evidence>
<keyword evidence="5" id="KW-0539">Nucleus</keyword>
<dbReference type="GO" id="GO:0071004">
    <property type="term" value="C:U2-type prespliceosome"/>
    <property type="evidence" value="ECO:0007669"/>
    <property type="project" value="TreeGrafter"/>
</dbReference>
<reference evidence="10" key="1">
    <citation type="journal article" date="2014" name="Nucleic Acids Res.">
        <title>The evolutionary dynamics of variant antigen genes in Babesia reveal a history of genomic innovation underlying host-parasite interaction.</title>
        <authorList>
            <person name="Jackson A.P."/>
            <person name="Otto T.D."/>
            <person name="Darby A."/>
            <person name="Ramaprasad A."/>
            <person name="Xia D."/>
            <person name="Echaide I.E."/>
            <person name="Farber M."/>
            <person name="Gahlot S."/>
            <person name="Gamble J."/>
            <person name="Gupta D."/>
            <person name="Gupta Y."/>
            <person name="Jackson L."/>
            <person name="Malandrin L."/>
            <person name="Malas T.B."/>
            <person name="Moussa E."/>
            <person name="Nair M."/>
            <person name="Reid A.J."/>
            <person name="Sanders M."/>
            <person name="Sharma J."/>
            <person name="Tracey A."/>
            <person name="Quail M.A."/>
            <person name="Weir W."/>
            <person name="Wastling J.M."/>
            <person name="Hall N."/>
            <person name="Willadsen P."/>
            <person name="Lingelbach K."/>
            <person name="Shiels B."/>
            <person name="Tait A."/>
            <person name="Berriman M."/>
            <person name="Allred D.R."/>
            <person name="Pain A."/>
        </authorList>
    </citation>
    <scope>NUCLEOTIDE SEQUENCE</scope>
    <source>
        <strain evidence="10">1802A</strain>
    </source>
</reference>
<dbReference type="PANTHER" id="PTHR17204">
    <property type="entry name" value="PRE-MRNA PROCESSING PROTEIN PRP39-RELATED"/>
    <property type="match status" value="1"/>
</dbReference>
<dbReference type="Gene3D" id="3.30.70.330">
    <property type="match status" value="2"/>
</dbReference>
<evidence type="ECO:0000256" key="8">
    <source>
        <dbReference type="SAM" id="MobiDB-lite"/>
    </source>
</evidence>
<evidence type="ECO:0000256" key="2">
    <source>
        <dbReference type="ARBA" id="ARBA00022664"/>
    </source>
</evidence>
<dbReference type="InterPro" id="IPR008847">
    <property type="entry name" value="Suf"/>
</dbReference>
<feature type="domain" description="RRM" evidence="9">
    <location>
        <begin position="955"/>
        <end position="1037"/>
    </location>
</feature>
<reference evidence="10" key="2">
    <citation type="submission" date="2021-05" db="EMBL/GenBank/DDBJ databases">
        <authorList>
            <person name="Pain A."/>
        </authorList>
    </citation>
    <scope>NUCLEOTIDE SEQUENCE</scope>
    <source>
        <strain evidence="10">1802A</strain>
    </source>
</reference>
<keyword evidence="4" id="KW-0508">mRNA splicing</keyword>
<evidence type="ECO:0000256" key="5">
    <source>
        <dbReference type="ARBA" id="ARBA00023242"/>
    </source>
</evidence>
<dbReference type="AlphaFoldDB" id="A0AAD9G7D2"/>
<dbReference type="Proteomes" id="UP001195914">
    <property type="component" value="Unassembled WGS sequence"/>
</dbReference>
<comment type="similarity">
    <text evidence="6">Belongs to the PRP39 family.</text>
</comment>
<dbReference type="EMBL" id="JAHBMH010000073">
    <property type="protein sequence ID" value="KAK1933190.1"/>
    <property type="molecule type" value="Genomic_DNA"/>
</dbReference>
<keyword evidence="11" id="KW-1185">Reference proteome</keyword>
<dbReference type="InterPro" id="IPR035979">
    <property type="entry name" value="RBD_domain_sf"/>
</dbReference>
<dbReference type="Pfam" id="PF00076">
    <property type="entry name" value="RRM_1"/>
    <property type="match status" value="2"/>
</dbReference>
<dbReference type="SMART" id="SM00386">
    <property type="entry name" value="HAT"/>
    <property type="match status" value="4"/>
</dbReference>
<evidence type="ECO:0000313" key="10">
    <source>
        <dbReference type="EMBL" id="KAK1933190.1"/>
    </source>
</evidence>
<dbReference type="InterPro" id="IPR011990">
    <property type="entry name" value="TPR-like_helical_dom_sf"/>
</dbReference>
<dbReference type="PANTHER" id="PTHR17204:SF5">
    <property type="entry name" value="PRE-MRNA-PROCESSING FACTOR 39"/>
    <property type="match status" value="1"/>
</dbReference>
<dbReference type="GO" id="GO:0000395">
    <property type="term" value="P:mRNA 5'-splice site recognition"/>
    <property type="evidence" value="ECO:0007669"/>
    <property type="project" value="TreeGrafter"/>
</dbReference>
<evidence type="ECO:0000256" key="3">
    <source>
        <dbReference type="ARBA" id="ARBA00022737"/>
    </source>
</evidence>
<comment type="caution">
    <text evidence="10">The sequence shown here is derived from an EMBL/GenBank/DDBJ whole genome shotgun (WGS) entry which is preliminary data.</text>
</comment>